<organism evidence="1 2">
    <name type="scientific">Nitrosotalea devaniterrae</name>
    <dbReference type="NCBI Taxonomy" id="1078905"/>
    <lineage>
        <taxon>Archaea</taxon>
        <taxon>Nitrososphaerota</taxon>
        <taxon>Nitrososphaeria</taxon>
        <taxon>Nitrosotaleales</taxon>
        <taxon>Nitrosotaleaceae</taxon>
        <taxon>Nitrosotalea</taxon>
    </lineage>
</organism>
<dbReference type="EMBL" id="LN890280">
    <property type="protein sequence ID" value="CUR52250.1"/>
    <property type="molecule type" value="Genomic_DNA"/>
</dbReference>
<protein>
    <submittedName>
        <fullName evidence="1">Uncharacterized protein</fullName>
    </submittedName>
</protein>
<evidence type="ECO:0000313" key="1">
    <source>
        <dbReference type="EMBL" id="CUR52250.1"/>
    </source>
</evidence>
<sequence length="74" mass="8483">MRDELCRFCGAELTNFSICPECRKPVRRICTRCTRKTEEHLHLSCLSGVDFMQARNQSADVISDDMMLKIAETA</sequence>
<proteinExistence type="predicted"/>
<gene>
    <name evidence="1" type="ORF">NDEV_1485</name>
</gene>
<name>A0A128A4I5_9ARCH</name>
<dbReference type="Proteomes" id="UP000196239">
    <property type="component" value="Chromosome 1"/>
</dbReference>
<accession>A0A128A4I5</accession>
<dbReference type="AlphaFoldDB" id="A0A128A4I5"/>
<keyword evidence="2" id="KW-1185">Reference proteome</keyword>
<dbReference type="KEGG" id="ndv:NDEV_1485"/>
<reference evidence="2" key="1">
    <citation type="submission" date="2015-10" db="EMBL/GenBank/DDBJ databases">
        <authorList>
            <person name="Lehtovirta-Morley L.E."/>
            <person name="Vieille C."/>
        </authorList>
    </citation>
    <scope>NUCLEOTIDE SEQUENCE [LARGE SCALE GENOMIC DNA]</scope>
</reference>
<evidence type="ECO:0000313" key="2">
    <source>
        <dbReference type="Proteomes" id="UP000196239"/>
    </source>
</evidence>